<sequence>MNVLLHSSHSSSSSPPSGDALRYNGSSRGINFVSYMALTDIQAVCSETNNTVYFELGLASGRTINNNYIKSNGVGMEFELIWTKHRKPSSLKAQLTCTAKPFIPWHCRIPKSDEYHEFL</sequence>
<keyword evidence="3" id="KW-1185">Reference proteome</keyword>
<gene>
    <name evidence="2" type="ORF">POM88_002806</name>
</gene>
<evidence type="ECO:0000313" key="2">
    <source>
        <dbReference type="EMBL" id="KAK1403201.1"/>
    </source>
</evidence>
<feature type="region of interest" description="Disordered" evidence="1">
    <location>
        <begin position="1"/>
        <end position="20"/>
    </location>
</feature>
<feature type="compositionally biased region" description="Low complexity" evidence="1">
    <location>
        <begin position="1"/>
        <end position="17"/>
    </location>
</feature>
<proteinExistence type="predicted"/>
<dbReference type="Proteomes" id="UP001237642">
    <property type="component" value="Unassembled WGS sequence"/>
</dbReference>
<protein>
    <submittedName>
        <fullName evidence="2">Uncharacterized protein</fullName>
    </submittedName>
</protein>
<organism evidence="2 3">
    <name type="scientific">Heracleum sosnowskyi</name>
    <dbReference type="NCBI Taxonomy" id="360622"/>
    <lineage>
        <taxon>Eukaryota</taxon>
        <taxon>Viridiplantae</taxon>
        <taxon>Streptophyta</taxon>
        <taxon>Embryophyta</taxon>
        <taxon>Tracheophyta</taxon>
        <taxon>Spermatophyta</taxon>
        <taxon>Magnoliopsida</taxon>
        <taxon>eudicotyledons</taxon>
        <taxon>Gunneridae</taxon>
        <taxon>Pentapetalae</taxon>
        <taxon>asterids</taxon>
        <taxon>campanulids</taxon>
        <taxon>Apiales</taxon>
        <taxon>Apiaceae</taxon>
        <taxon>Apioideae</taxon>
        <taxon>apioid superclade</taxon>
        <taxon>Tordylieae</taxon>
        <taxon>Tordyliinae</taxon>
        <taxon>Heracleum</taxon>
    </lineage>
</organism>
<dbReference type="EMBL" id="JAUIZM010000001">
    <property type="protein sequence ID" value="KAK1403201.1"/>
    <property type="molecule type" value="Genomic_DNA"/>
</dbReference>
<reference evidence="2" key="1">
    <citation type="submission" date="2023-02" db="EMBL/GenBank/DDBJ databases">
        <title>Genome of toxic invasive species Heracleum sosnowskyi carries increased number of genes despite the absence of recent whole-genome duplications.</title>
        <authorList>
            <person name="Schelkunov M."/>
            <person name="Shtratnikova V."/>
            <person name="Makarenko M."/>
            <person name="Klepikova A."/>
            <person name="Omelchenko D."/>
            <person name="Novikova G."/>
            <person name="Obukhova E."/>
            <person name="Bogdanov V."/>
            <person name="Penin A."/>
            <person name="Logacheva M."/>
        </authorList>
    </citation>
    <scope>NUCLEOTIDE SEQUENCE</scope>
    <source>
        <strain evidence="2">Hsosn_3</strain>
        <tissue evidence="2">Leaf</tissue>
    </source>
</reference>
<reference evidence="2" key="2">
    <citation type="submission" date="2023-05" db="EMBL/GenBank/DDBJ databases">
        <authorList>
            <person name="Schelkunov M.I."/>
        </authorList>
    </citation>
    <scope>NUCLEOTIDE SEQUENCE</scope>
    <source>
        <strain evidence="2">Hsosn_3</strain>
        <tissue evidence="2">Leaf</tissue>
    </source>
</reference>
<dbReference type="AlphaFoldDB" id="A0AAD8NCC1"/>
<evidence type="ECO:0000256" key="1">
    <source>
        <dbReference type="SAM" id="MobiDB-lite"/>
    </source>
</evidence>
<evidence type="ECO:0000313" key="3">
    <source>
        <dbReference type="Proteomes" id="UP001237642"/>
    </source>
</evidence>
<comment type="caution">
    <text evidence="2">The sequence shown here is derived from an EMBL/GenBank/DDBJ whole genome shotgun (WGS) entry which is preliminary data.</text>
</comment>
<accession>A0AAD8NCC1</accession>
<name>A0AAD8NCC1_9APIA</name>